<accession>A0A347VU87</accession>
<reference evidence="17 18" key="2">
    <citation type="journal article" date="2016" name="Infect. Immun.">
        <title>Helicobacter saguini, a Novel Helicobacter Isolated from Cotton-Top Tamarins with Ulcerative Colitis, Has Proinflammatory Properties and Induces Typhlocolitis and Dysplasia in Gnotobiotic IL-10-/- Mice.</title>
        <authorList>
            <person name="Shen Z."/>
            <person name="Mannion A."/>
            <person name="Whary M.T."/>
            <person name="Muthupalani S."/>
            <person name="Sheh A."/>
            <person name="Feng Y."/>
            <person name="Gong G."/>
            <person name="Vandamme P."/>
            <person name="Holcombe H.R."/>
            <person name="Paster B.J."/>
            <person name="Fox J.G."/>
        </authorList>
    </citation>
    <scope>NUCLEOTIDE SEQUENCE [LARGE SCALE GENOMIC DNA]</scope>
    <source>
        <strain evidence="17 18">MIT 97-6194</strain>
    </source>
</reference>
<evidence type="ECO:0000256" key="13">
    <source>
        <dbReference type="HAMAP-Rule" id="MF_01398"/>
    </source>
</evidence>
<sequence>MFSGILFGAEHKPLNIAETDIFQRVINFVIFVALMWYLVADKIKATLKHRSQTISDKLSQTQAKLQESRHKKEKAQQRLKDTNKQVAETLKIAKQEAAMAAQRIEEKTKEQVASMIKANEEAMEFQERLFQKQIVNEILNESFNSPTLKIDSKDYVSILEKKVA</sequence>
<dbReference type="EMBL" id="QBIU01000001">
    <property type="protein sequence ID" value="MWV69114.1"/>
    <property type="molecule type" value="Genomic_DNA"/>
</dbReference>
<dbReference type="GO" id="GO:0005886">
    <property type="term" value="C:plasma membrane"/>
    <property type="evidence" value="ECO:0007669"/>
    <property type="project" value="UniProtKB-SubCell"/>
</dbReference>
<evidence type="ECO:0000256" key="15">
    <source>
        <dbReference type="SAM" id="Coils"/>
    </source>
</evidence>
<dbReference type="GO" id="GO:0046961">
    <property type="term" value="F:proton-transporting ATPase activity, rotational mechanism"/>
    <property type="evidence" value="ECO:0007669"/>
    <property type="project" value="TreeGrafter"/>
</dbReference>
<dbReference type="EMBL" id="JRMP02000009">
    <property type="protein sequence ID" value="TLD94239.1"/>
    <property type="molecule type" value="Genomic_DNA"/>
</dbReference>
<evidence type="ECO:0000256" key="9">
    <source>
        <dbReference type="ARBA" id="ARBA00023310"/>
    </source>
</evidence>
<evidence type="ECO:0000313" key="16">
    <source>
        <dbReference type="EMBL" id="MWV69114.1"/>
    </source>
</evidence>
<reference evidence="16 19" key="4">
    <citation type="submission" date="2019-12" db="EMBL/GenBank/DDBJ databases">
        <title>Multi-Generational Helicobacter saguini Isolates.</title>
        <authorList>
            <person name="Mannion A."/>
            <person name="Shen Z."/>
            <person name="Fox J.G."/>
        </authorList>
    </citation>
    <scope>NUCLEOTIDE SEQUENCE [LARGE SCALE GENOMIC DNA]</scope>
    <source>
        <strain evidence="16">16-048</strain>
        <strain evidence="19">16-048 (F4)</strain>
    </source>
</reference>
<evidence type="ECO:0000256" key="6">
    <source>
        <dbReference type="ARBA" id="ARBA00022989"/>
    </source>
</evidence>
<keyword evidence="18" id="KW-1185">Reference proteome</keyword>
<comment type="subcellular location">
    <subcellularLocation>
        <location evidence="13">Cell membrane</location>
        <topology evidence="13">Single-pass membrane protein</topology>
    </subcellularLocation>
    <subcellularLocation>
        <location evidence="12">Endomembrane system</location>
        <topology evidence="12">Single-pass membrane protein</topology>
    </subcellularLocation>
</comment>
<evidence type="ECO:0000256" key="12">
    <source>
        <dbReference type="ARBA" id="ARBA00037847"/>
    </source>
</evidence>
<keyword evidence="15" id="KW-0175">Coiled coil</keyword>
<keyword evidence="13" id="KW-1003">Cell membrane</keyword>
<dbReference type="InterPro" id="IPR002146">
    <property type="entry name" value="ATP_synth_b/b'su_bac/chlpt"/>
</dbReference>
<reference evidence="17" key="3">
    <citation type="submission" date="2018-04" db="EMBL/GenBank/DDBJ databases">
        <authorList>
            <person name="Sheh A."/>
            <person name="Shen Z."/>
            <person name="Mannion A.J."/>
            <person name="Fox J.G."/>
        </authorList>
    </citation>
    <scope>NUCLEOTIDE SEQUENCE</scope>
    <source>
        <strain evidence="17">MIT 97-6194</strain>
    </source>
</reference>
<dbReference type="InterPro" id="IPR050059">
    <property type="entry name" value="ATP_synthase_B_chain"/>
</dbReference>
<keyword evidence="7 13" id="KW-0406">Ion transport</keyword>
<comment type="subunit">
    <text evidence="13">F-type ATPases have 2 components, F(1) - the catalytic core - and F(0) - the membrane proton channel. F(1) has five subunits: alpha(3), beta(3), gamma(1), delta(1), epsilon(1). F(0) has three main subunits: a(1), b(2) and c(10-14). The alpha and beta chains form an alternating ring which encloses part of the gamma chain. F(1) is attached to F(0) by a central stalk formed by the gamma and epsilon chains, while a peripheral stalk is formed by the delta and b chains.</text>
</comment>
<organism evidence="17 18">
    <name type="scientific">Helicobacter saguini</name>
    <dbReference type="NCBI Taxonomy" id="1548018"/>
    <lineage>
        <taxon>Bacteria</taxon>
        <taxon>Pseudomonadati</taxon>
        <taxon>Campylobacterota</taxon>
        <taxon>Epsilonproteobacteria</taxon>
        <taxon>Campylobacterales</taxon>
        <taxon>Helicobacteraceae</taxon>
        <taxon>Helicobacter</taxon>
    </lineage>
</organism>
<evidence type="ECO:0000256" key="10">
    <source>
        <dbReference type="ARBA" id="ARBA00025198"/>
    </source>
</evidence>
<evidence type="ECO:0000256" key="5">
    <source>
        <dbReference type="ARBA" id="ARBA00022781"/>
    </source>
</evidence>
<evidence type="ECO:0000313" key="17">
    <source>
        <dbReference type="EMBL" id="TLD94239.1"/>
    </source>
</evidence>
<protein>
    <recommendedName>
        <fullName evidence="13">ATP synthase subunit b</fullName>
    </recommendedName>
    <alternativeName>
        <fullName evidence="13">ATP synthase F(0) sector subunit b</fullName>
    </alternativeName>
    <alternativeName>
        <fullName evidence="13">ATPase subunit I</fullName>
    </alternativeName>
    <alternativeName>
        <fullName evidence="13">F-type ATPase subunit b</fullName>
        <shortName evidence="13">F-ATPase subunit b</shortName>
    </alternativeName>
</protein>
<keyword evidence="6 13" id="KW-1133">Transmembrane helix</keyword>
<dbReference type="HAMAP" id="MF_01398">
    <property type="entry name" value="ATP_synth_b_bprime"/>
    <property type="match status" value="1"/>
</dbReference>
<evidence type="ECO:0000256" key="7">
    <source>
        <dbReference type="ARBA" id="ARBA00023065"/>
    </source>
</evidence>
<evidence type="ECO:0000313" key="18">
    <source>
        <dbReference type="Proteomes" id="UP000029714"/>
    </source>
</evidence>
<evidence type="ECO:0000256" key="11">
    <source>
        <dbReference type="ARBA" id="ARBA00025614"/>
    </source>
</evidence>
<comment type="similarity">
    <text evidence="1 13 14">Belongs to the ATPase B chain family.</text>
</comment>
<keyword evidence="9 13" id="KW-0066">ATP synthesis</keyword>
<evidence type="ECO:0000256" key="14">
    <source>
        <dbReference type="RuleBase" id="RU003848"/>
    </source>
</evidence>
<dbReference type="PANTHER" id="PTHR33445">
    <property type="entry name" value="ATP SYNTHASE SUBUNIT B', CHLOROPLASTIC"/>
    <property type="match status" value="1"/>
</dbReference>
<dbReference type="GO" id="GO:0012505">
    <property type="term" value="C:endomembrane system"/>
    <property type="evidence" value="ECO:0007669"/>
    <property type="project" value="UniProtKB-SubCell"/>
</dbReference>
<dbReference type="Pfam" id="PF00430">
    <property type="entry name" value="ATP-synt_B"/>
    <property type="match status" value="1"/>
</dbReference>
<evidence type="ECO:0000313" key="19">
    <source>
        <dbReference type="Proteomes" id="UP000477070"/>
    </source>
</evidence>
<keyword evidence="4 13" id="KW-0812">Transmembrane</keyword>
<keyword evidence="3 13" id="KW-0138">CF(0)</keyword>
<comment type="caution">
    <text evidence="17">The sequence shown here is derived from an EMBL/GenBank/DDBJ whole genome shotgun (WGS) entry which is preliminary data.</text>
</comment>
<dbReference type="Proteomes" id="UP000029714">
    <property type="component" value="Unassembled WGS sequence"/>
</dbReference>
<comment type="function">
    <text evidence="11">Component of the F(0) channel, it forms part of the peripheral stalk, linking F(1) to F(0). The b'-subunit is a diverged and duplicated form of b found in plants and photosynthetic bacteria.</text>
</comment>
<comment type="function">
    <text evidence="10 13">F(1)F(0) ATP synthase produces ATP from ADP in the presence of a proton or sodium gradient. F-type ATPases consist of two structural domains, F(1) containing the extramembraneous catalytic core and F(0) containing the membrane proton channel, linked together by a central stalk and a peripheral stalk. During catalysis, ATP synthesis in the catalytic domain of F(1) is coupled via a rotary mechanism of the central stalk subunits to proton translocation.</text>
</comment>
<reference evidence="17 18" key="1">
    <citation type="journal article" date="2014" name="Genome Announc.">
        <title>Draft genome sequences of eight enterohepatic helicobacter species isolated from both laboratory and wild rodents.</title>
        <authorList>
            <person name="Sheh A."/>
            <person name="Shen Z."/>
            <person name="Fox J.G."/>
        </authorList>
    </citation>
    <scope>NUCLEOTIDE SEQUENCE [LARGE SCALE GENOMIC DNA]</scope>
    <source>
        <strain evidence="17 18">MIT 97-6194</strain>
    </source>
</reference>
<name>A0A347VU87_9HELI</name>
<keyword evidence="8 13" id="KW-0472">Membrane</keyword>
<evidence type="ECO:0000256" key="1">
    <source>
        <dbReference type="ARBA" id="ARBA00005513"/>
    </source>
</evidence>
<dbReference type="STRING" id="1548018.LS64_08640"/>
<evidence type="ECO:0000256" key="4">
    <source>
        <dbReference type="ARBA" id="ARBA00022692"/>
    </source>
</evidence>
<dbReference type="GO" id="GO:0046933">
    <property type="term" value="F:proton-transporting ATP synthase activity, rotational mechanism"/>
    <property type="evidence" value="ECO:0007669"/>
    <property type="project" value="UniProtKB-UniRule"/>
</dbReference>
<keyword evidence="5 13" id="KW-0375">Hydrogen ion transport</keyword>
<evidence type="ECO:0000256" key="3">
    <source>
        <dbReference type="ARBA" id="ARBA00022547"/>
    </source>
</evidence>
<dbReference type="Proteomes" id="UP000477070">
    <property type="component" value="Unassembled WGS sequence"/>
</dbReference>
<dbReference type="OrthoDB" id="5373033at2"/>
<feature type="transmembrane region" description="Helical" evidence="13">
    <location>
        <begin position="21"/>
        <end position="40"/>
    </location>
</feature>
<dbReference type="GO" id="GO:0045259">
    <property type="term" value="C:proton-transporting ATP synthase complex"/>
    <property type="evidence" value="ECO:0007669"/>
    <property type="project" value="UniProtKB-KW"/>
</dbReference>
<evidence type="ECO:0000256" key="8">
    <source>
        <dbReference type="ARBA" id="ARBA00023136"/>
    </source>
</evidence>
<feature type="coiled-coil region" evidence="15">
    <location>
        <begin position="58"/>
        <end position="110"/>
    </location>
</feature>
<dbReference type="PANTHER" id="PTHR33445:SF2">
    <property type="entry name" value="ATP SYNTHASE SUBUNIT B', CHLOROPLASTIC"/>
    <property type="match status" value="1"/>
</dbReference>
<keyword evidence="2 13" id="KW-0813">Transport</keyword>
<dbReference type="CDD" id="cd06503">
    <property type="entry name" value="ATP-synt_Fo_b"/>
    <property type="match status" value="1"/>
</dbReference>
<proteinExistence type="inferred from homology"/>
<dbReference type="AlphaFoldDB" id="A0A347VU87"/>
<evidence type="ECO:0000256" key="2">
    <source>
        <dbReference type="ARBA" id="ARBA00022448"/>
    </source>
</evidence>
<gene>
    <name evidence="13" type="primary">atpF</name>
    <name evidence="16" type="ORF">DCO61_03545</name>
    <name evidence="17" type="ORF">LS64_006540</name>
</gene>